<dbReference type="SUPFAM" id="SSF51735">
    <property type="entry name" value="NAD(P)-binding Rossmann-fold domains"/>
    <property type="match status" value="1"/>
</dbReference>
<evidence type="ECO:0000256" key="2">
    <source>
        <dbReference type="RuleBase" id="RU364082"/>
    </source>
</evidence>
<dbReference type="Gene3D" id="3.90.25.10">
    <property type="entry name" value="UDP-galactose 4-epimerase, domain 1"/>
    <property type="match status" value="1"/>
</dbReference>
<dbReference type="PANTHER" id="PTHR10491">
    <property type="entry name" value="DTDP-4-DEHYDRORHAMNOSE REDUCTASE"/>
    <property type="match status" value="1"/>
</dbReference>
<keyword evidence="2" id="KW-0521">NADP</keyword>
<comment type="caution">
    <text evidence="4">The sequence shown here is derived from an EMBL/GenBank/DDBJ whole genome shotgun (WGS) entry which is preliminary data.</text>
</comment>
<gene>
    <name evidence="4" type="ORF">Athens101428_145</name>
</gene>
<dbReference type="Proteomes" id="UP000316495">
    <property type="component" value="Unassembled WGS sequence"/>
</dbReference>
<evidence type="ECO:0000313" key="4">
    <source>
        <dbReference type="EMBL" id="TSC94863.1"/>
    </source>
</evidence>
<dbReference type="GO" id="GO:0005829">
    <property type="term" value="C:cytosol"/>
    <property type="evidence" value="ECO:0007669"/>
    <property type="project" value="TreeGrafter"/>
</dbReference>
<dbReference type="PANTHER" id="PTHR10491:SF4">
    <property type="entry name" value="METHIONINE ADENOSYLTRANSFERASE 2 SUBUNIT BETA"/>
    <property type="match status" value="1"/>
</dbReference>
<comment type="function">
    <text evidence="2">Catalyzes the reduction of dTDP-6-deoxy-L-lyxo-4-hexulose to yield dTDP-L-rhamnose.</text>
</comment>
<keyword evidence="2" id="KW-0560">Oxidoreductase</keyword>
<accession>A0A554LPS7</accession>
<sequence>MKKVLIIGSKGMLGQELVRTFSEDVDYDIVAWNRKDIDITDKEQIRMKVKKVKPDVIINAAAYNAVDKCEEDEKEYETAKNINGKAPGYLAQIAKEMGAIFVHYSTDYVFGKEMPPIPEPTGCTGSCASCGLHNDYIPEIGFDENAKPAPVNKYGKTKLMGEKSVQKKGEKYYIIRLAALFGRPAISKEAKKGFFEGIIEGGKKGEVKKIVDEETTCFTYAPDLAKKTKEVIESKKPFGIYHITNSDYGTWYEAAAELYELAKIDSELIPVSRSEFPRIAKTPFFSVLINTKLNPLRSYKEALGEYLKDRRKS</sequence>
<dbReference type="InterPro" id="IPR036291">
    <property type="entry name" value="NAD(P)-bd_dom_sf"/>
</dbReference>
<evidence type="ECO:0000256" key="1">
    <source>
        <dbReference type="ARBA" id="ARBA00010944"/>
    </source>
</evidence>
<dbReference type="EC" id="1.1.1.133" evidence="2"/>
<dbReference type="InterPro" id="IPR005913">
    <property type="entry name" value="dTDP_dehydrorham_reduct"/>
</dbReference>
<dbReference type="Pfam" id="PF04321">
    <property type="entry name" value="RmlD_sub_bind"/>
    <property type="match status" value="1"/>
</dbReference>
<proteinExistence type="inferred from homology"/>
<protein>
    <recommendedName>
        <fullName evidence="2">dTDP-4-dehydrorhamnose reductase</fullName>
        <ecNumber evidence="2">1.1.1.133</ecNumber>
    </recommendedName>
</protein>
<evidence type="ECO:0000259" key="3">
    <source>
        <dbReference type="Pfam" id="PF04321"/>
    </source>
</evidence>
<dbReference type="CDD" id="cd05254">
    <property type="entry name" value="dTDP_HR_like_SDR_e"/>
    <property type="match status" value="1"/>
</dbReference>
<dbReference type="GO" id="GO:0019305">
    <property type="term" value="P:dTDP-rhamnose biosynthetic process"/>
    <property type="evidence" value="ECO:0007669"/>
    <property type="project" value="UniProtKB-UniPathway"/>
</dbReference>
<organism evidence="4 5">
    <name type="scientific">Candidatus Berkelbacteria bacterium Athens1014_28</name>
    <dbReference type="NCBI Taxonomy" id="2017145"/>
    <lineage>
        <taxon>Bacteria</taxon>
        <taxon>Candidatus Berkelbacteria</taxon>
    </lineage>
</organism>
<comment type="similarity">
    <text evidence="1 2">Belongs to the dTDP-4-dehydrorhamnose reductase family.</text>
</comment>
<reference evidence="4 5" key="1">
    <citation type="submission" date="2017-07" db="EMBL/GenBank/DDBJ databases">
        <title>Mechanisms for carbon and nitrogen cycling indicate functional differentiation within the Candidate Phyla Radiation.</title>
        <authorList>
            <person name="Danczak R.E."/>
            <person name="Johnston M.D."/>
            <person name="Kenah C."/>
            <person name="Slattery M."/>
            <person name="Wrighton K.C."/>
            <person name="Wilkins M.J."/>
        </authorList>
    </citation>
    <scope>NUCLEOTIDE SEQUENCE [LARGE SCALE GENOMIC DNA]</scope>
    <source>
        <strain evidence="4">Athens1014_28</strain>
    </source>
</reference>
<dbReference type="UniPathway" id="UPA00124"/>
<dbReference type="GO" id="GO:0008831">
    <property type="term" value="F:dTDP-4-dehydrorhamnose reductase activity"/>
    <property type="evidence" value="ECO:0007669"/>
    <property type="project" value="UniProtKB-EC"/>
</dbReference>
<dbReference type="EMBL" id="VMGN01000005">
    <property type="protein sequence ID" value="TSC94863.1"/>
    <property type="molecule type" value="Genomic_DNA"/>
</dbReference>
<dbReference type="InterPro" id="IPR029903">
    <property type="entry name" value="RmlD-like-bd"/>
</dbReference>
<evidence type="ECO:0000313" key="5">
    <source>
        <dbReference type="Proteomes" id="UP000316495"/>
    </source>
</evidence>
<dbReference type="Gene3D" id="3.40.50.720">
    <property type="entry name" value="NAD(P)-binding Rossmann-like Domain"/>
    <property type="match status" value="1"/>
</dbReference>
<dbReference type="AlphaFoldDB" id="A0A554LPS7"/>
<feature type="domain" description="RmlD-like substrate binding" evidence="3">
    <location>
        <begin position="3"/>
        <end position="309"/>
    </location>
</feature>
<name>A0A554LPS7_9BACT</name>
<comment type="pathway">
    <text evidence="2">Carbohydrate biosynthesis; dTDP-L-rhamnose biosynthesis.</text>
</comment>